<name>A0ACC2EGQ2_DIPCM</name>
<keyword evidence="2" id="KW-1185">Reference proteome</keyword>
<dbReference type="EMBL" id="CM055093">
    <property type="protein sequence ID" value="KAJ7565669.1"/>
    <property type="molecule type" value="Genomic_DNA"/>
</dbReference>
<proteinExistence type="predicted"/>
<gene>
    <name evidence="1" type="ORF">O6H91_02G070200</name>
</gene>
<evidence type="ECO:0000313" key="1">
    <source>
        <dbReference type="EMBL" id="KAJ7565669.1"/>
    </source>
</evidence>
<accession>A0ACC2EGQ2</accession>
<sequence>MSLAMSGRILLVACIWMYHHFPEAQLHGESVPKMPAKRVILLIFVSLLTATSFGCQDKHLCASDKSRSEEDHMQTWLRYIERTSDPLPPFSLESDFPRVMNATLPTIVFIAKPAIILVVSQDGTGHYRRIQEAVDAVRSWSKKRTVIHIKAGVYSEKVTIPRKKTHLSLIGESGSTIIEWNSTASDLGMNGKPLSTLRSATVAVSAEYFVAKNIIFKNTAPSRGAQAVALRISGDKAAFYNCTFLGYQDTLYDHRGRHYFKNCRIEGSVDFIFGSGRSLYQGCQLYASTQGVVGFLTAQKRSLGSLNTGFSFVNSTISGSGAVYLGRAWGNDSRVVFSYTFMDDIVIPEGWSNWGIPAREKSVFYAEYECYGPGADRSRRVRWARSLTPEEARPFLTIAFINGKKWVEEL</sequence>
<evidence type="ECO:0000313" key="2">
    <source>
        <dbReference type="Proteomes" id="UP001162992"/>
    </source>
</evidence>
<reference evidence="2" key="1">
    <citation type="journal article" date="2024" name="Proc. Natl. Acad. Sci. U.S.A.">
        <title>Extraordinary preservation of gene collinearity over three hundred million years revealed in homosporous lycophytes.</title>
        <authorList>
            <person name="Li C."/>
            <person name="Wickell D."/>
            <person name="Kuo L.Y."/>
            <person name="Chen X."/>
            <person name="Nie B."/>
            <person name="Liao X."/>
            <person name="Peng D."/>
            <person name="Ji J."/>
            <person name="Jenkins J."/>
            <person name="Williams M."/>
            <person name="Shu S."/>
            <person name="Plott C."/>
            <person name="Barry K."/>
            <person name="Rajasekar S."/>
            <person name="Grimwood J."/>
            <person name="Han X."/>
            <person name="Sun S."/>
            <person name="Hou Z."/>
            <person name="He W."/>
            <person name="Dai G."/>
            <person name="Sun C."/>
            <person name="Schmutz J."/>
            <person name="Leebens-Mack J.H."/>
            <person name="Li F.W."/>
            <person name="Wang L."/>
        </authorList>
    </citation>
    <scope>NUCLEOTIDE SEQUENCE [LARGE SCALE GENOMIC DNA]</scope>
    <source>
        <strain evidence="2">cv. PW_Plant_1</strain>
    </source>
</reference>
<organism evidence="1 2">
    <name type="scientific">Diphasiastrum complanatum</name>
    <name type="common">Issler's clubmoss</name>
    <name type="synonym">Lycopodium complanatum</name>
    <dbReference type="NCBI Taxonomy" id="34168"/>
    <lineage>
        <taxon>Eukaryota</taxon>
        <taxon>Viridiplantae</taxon>
        <taxon>Streptophyta</taxon>
        <taxon>Embryophyta</taxon>
        <taxon>Tracheophyta</taxon>
        <taxon>Lycopodiopsida</taxon>
        <taxon>Lycopodiales</taxon>
        <taxon>Lycopodiaceae</taxon>
        <taxon>Lycopodioideae</taxon>
        <taxon>Diphasiastrum</taxon>
    </lineage>
</organism>
<comment type="caution">
    <text evidence="1">The sequence shown here is derived from an EMBL/GenBank/DDBJ whole genome shotgun (WGS) entry which is preliminary data.</text>
</comment>
<protein>
    <submittedName>
        <fullName evidence="1">Uncharacterized protein</fullName>
    </submittedName>
</protein>
<dbReference type="Proteomes" id="UP001162992">
    <property type="component" value="Chromosome 2"/>
</dbReference>